<dbReference type="GO" id="GO:0005829">
    <property type="term" value="C:cytosol"/>
    <property type="evidence" value="ECO:0007669"/>
    <property type="project" value="TreeGrafter"/>
</dbReference>
<keyword evidence="3" id="KW-0238">DNA-binding</keyword>
<dbReference type="PROSITE" id="PS50110">
    <property type="entry name" value="RESPONSE_REGULATORY"/>
    <property type="match status" value="1"/>
</dbReference>
<dbReference type="GO" id="GO:0000976">
    <property type="term" value="F:transcription cis-regulatory region binding"/>
    <property type="evidence" value="ECO:0007669"/>
    <property type="project" value="TreeGrafter"/>
</dbReference>
<sequence>MRVMAVDDEELALRQFCFEIEDIPDVEMAGAFQEPEAALDFLRENSLEAAFLDIEMPGISGLKLAEKMRKIRPGLVVIFITAYEKYAIDALKVKADYYLLKPYDKNDILEVLERARLLARRQKKRVRFQTFGRFDLFVEDQAVLFSNSKAKELLALCVDHQGGSVTMEEAVDKLWEDRAYDARVKNLYRKAVMYLRQLFQEAGEEEIFRSSRGACSIDASRVECDYYQLLKGNPEAEKAWSLTESYLQDYTWAEETAAGLSRLLGDKP</sequence>
<dbReference type="InterPro" id="IPR001789">
    <property type="entry name" value="Sig_transdc_resp-reg_receiver"/>
</dbReference>
<dbReference type="AlphaFoldDB" id="A0A9D1TAZ7"/>
<evidence type="ECO:0000256" key="1">
    <source>
        <dbReference type="ARBA" id="ARBA00018672"/>
    </source>
</evidence>
<evidence type="ECO:0000256" key="6">
    <source>
        <dbReference type="PROSITE-ProRule" id="PRU00169"/>
    </source>
</evidence>
<dbReference type="GO" id="GO:0032993">
    <property type="term" value="C:protein-DNA complex"/>
    <property type="evidence" value="ECO:0007669"/>
    <property type="project" value="TreeGrafter"/>
</dbReference>
<evidence type="ECO:0000256" key="4">
    <source>
        <dbReference type="ARBA" id="ARBA00023163"/>
    </source>
</evidence>
<dbReference type="SMART" id="SM00448">
    <property type="entry name" value="REC"/>
    <property type="match status" value="1"/>
</dbReference>
<dbReference type="InterPro" id="IPR016032">
    <property type="entry name" value="Sig_transdc_resp-reg_C-effctor"/>
</dbReference>
<reference evidence="8" key="2">
    <citation type="journal article" date="2021" name="PeerJ">
        <title>Extensive microbial diversity within the chicken gut microbiome revealed by metagenomics and culture.</title>
        <authorList>
            <person name="Gilroy R."/>
            <person name="Ravi A."/>
            <person name="Getino M."/>
            <person name="Pursley I."/>
            <person name="Horton D.L."/>
            <person name="Alikhan N.F."/>
            <person name="Baker D."/>
            <person name="Gharbi K."/>
            <person name="Hall N."/>
            <person name="Watson M."/>
            <person name="Adriaenssens E.M."/>
            <person name="Foster-Nyarko E."/>
            <person name="Jarju S."/>
            <person name="Secka A."/>
            <person name="Antonio M."/>
            <person name="Oren A."/>
            <person name="Chaudhuri R.R."/>
            <person name="La Ragione R."/>
            <person name="Hildebrand F."/>
            <person name="Pallen M.J."/>
        </authorList>
    </citation>
    <scope>NUCLEOTIDE SEQUENCE</scope>
    <source>
        <strain evidence="8">CHK188-20938</strain>
    </source>
</reference>
<dbReference type="SUPFAM" id="SSF46894">
    <property type="entry name" value="C-terminal effector domain of the bipartite response regulators"/>
    <property type="match status" value="1"/>
</dbReference>
<dbReference type="SUPFAM" id="SSF52172">
    <property type="entry name" value="CheY-like"/>
    <property type="match status" value="1"/>
</dbReference>
<dbReference type="GO" id="GO:0006355">
    <property type="term" value="P:regulation of DNA-templated transcription"/>
    <property type="evidence" value="ECO:0007669"/>
    <property type="project" value="InterPro"/>
</dbReference>
<organism evidence="8 9">
    <name type="scientific">Candidatus Scatomonas pullistercoris</name>
    <dbReference type="NCBI Taxonomy" id="2840920"/>
    <lineage>
        <taxon>Bacteria</taxon>
        <taxon>Bacillati</taxon>
        <taxon>Bacillota</taxon>
        <taxon>Clostridia</taxon>
        <taxon>Lachnospirales</taxon>
        <taxon>Lachnospiraceae</taxon>
        <taxon>Lachnospiraceae incertae sedis</taxon>
        <taxon>Candidatus Scatomonas</taxon>
    </lineage>
</organism>
<keyword evidence="2" id="KW-0805">Transcription regulation</keyword>
<feature type="domain" description="Response regulatory" evidence="7">
    <location>
        <begin position="2"/>
        <end position="116"/>
    </location>
</feature>
<proteinExistence type="predicted"/>
<gene>
    <name evidence="8" type="ORF">IAB71_05175</name>
</gene>
<dbReference type="Pfam" id="PF00072">
    <property type="entry name" value="Response_reg"/>
    <property type="match status" value="1"/>
</dbReference>
<name>A0A9D1TAZ7_9FIRM</name>
<dbReference type="Gene3D" id="1.10.10.10">
    <property type="entry name" value="Winged helix-like DNA-binding domain superfamily/Winged helix DNA-binding domain"/>
    <property type="match status" value="1"/>
</dbReference>
<dbReference type="Proteomes" id="UP000824169">
    <property type="component" value="Unassembled WGS sequence"/>
</dbReference>
<evidence type="ECO:0000259" key="7">
    <source>
        <dbReference type="PROSITE" id="PS50110"/>
    </source>
</evidence>
<evidence type="ECO:0000256" key="3">
    <source>
        <dbReference type="ARBA" id="ARBA00023125"/>
    </source>
</evidence>
<protein>
    <recommendedName>
        <fullName evidence="1">Stage 0 sporulation protein A homolog</fullName>
    </recommendedName>
</protein>
<dbReference type="InterPro" id="IPR036388">
    <property type="entry name" value="WH-like_DNA-bd_sf"/>
</dbReference>
<reference evidence="8" key="1">
    <citation type="submission" date="2020-10" db="EMBL/GenBank/DDBJ databases">
        <authorList>
            <person name="Gilroy R."/>
        </authorList>
    </citation>
    <scope>NUCLEOTIDE SEQUENCE</scope>
    <source>
        <strain evidence="8">CHK188-20938</strain>
    </source>
</reference>
<comment type="caution">
    <text evidence="8">The sequence shown here is derived from an EMBL/GenBank/DDBJ whole genome shotgun (WGS) entry which is preliminary data.</text>
</comment>
<dbReference type="PANTHER" id="PTHR48111">
    <property type="entry name" value="REGULATOR OF RPOS"/>
    <property type="match status" value="1"/>
</dbReference>
<dbReference type="GO" id="GO:0000156">
    <property type="term" value="F:phosphorelay response regulator activity"/>
    <property type="evidence" value="ECO:0007669"/>
    <property type="project" value="TreeGrafter"/>
</dbReference>
<evidence type="ECO:0000313" key="8">
    <source>
        <dbReference type="EMBL" id="HIV25167.1"/>
    </source>
</evidence>
<evidence type="ECO:0000256" key="5">
    <source>
        <dbReference type="ARBA" id="ARBA00024867"/>
    </source>
</evidence>
<accession>A0A9D1TAZ7</accession>
<dbReference type="Gene3D" id="3.40.50.2300">
    <property type="match status" value="1"/>
</dbReference>
<dbReference type="InterPro" id="IPR011006">
    <property type="entry name" value="CheY-like_superfamily"/>
</dbReference>
<keyword evidence="6" id="KW-0597">Phosphoprotein</keyword>
<comment type="function">
    <text evidence="5">May play the central regulatory role in sporulation. It may be an element of the effector pathway responsible for the activation of sporulation genes in response to nutritional stress. Spo0A may act in concert with spo0H (a sigma factor) to control the expression of some genes that are critical to the sporulation process.</text>
</comment>
<evidence type="ECO:0000313" key="9">
    <source>
        <dbReference type="Proteomes" id="UP000824169"/>
    </source>
</evidence>
<dbReference type="InterPro" id="IPR039420">
    <property type="entry name" value="WalR-like"/>
</dbReference>
<dbReference type="EMBL" id="DVOO01000013">
    <property type="protein sequence ID" value="HIV25167.1"/>
    <property type="molecule type" value="Genomic_DNA"/>
</dbReference>
<evidence type="ECO:0000256" key="2">
    <source>
        <dbReference type="ARBA" id="ARBA00023015"/>
    </source>
</evidence>
<dbReference type="PANTHER" id="PTHR48111:SF17">
    <property type="entry name" value="TRANSCRIPTIONAL REGULATORY PROTEIN YPDB"/>
    <property type="match status" value="1"/>
</dbReference>
<keyword evidence="4" id="KW-0804">Transcription</keyword>
<feature type="modified residue" description="4-aspartylphosphate" evidence="6">
    <location>
        <position position="53"/>
    </location>
</feature>